<evidence type="ECO:0000256" key="1">
    <source>
        <dbReference type="SAM" id="MobiDB-lite"/>
    </source>
</evidence>
<dbReference type="EMBL" id="SRRH01000036">
    <property type="protein sequence ID" value="KAG6301819.1"/>
    <property type="molecule type" value="Genomic_DNA"/>
</dbReference>
<dbReference type="SUPFAM" id="SSF51905">
    <property type="entry name" value="FAD/NAD(P)-binding domain"/>
    <property type="match status" value="1"/>
</dbReference>
<keyword evidence="3" id="KW-1185">Reference proteome</keyword>
<protein>
    <recommendedName>
        <fullName evidence="4">Amine oxidase domain-containing protein</fullName>
    </recommendedName>
</protein>
<feature type="region of interest" description="Disordered" evidence="1">
    <location>
        <begin position="1"/>
        <end position="26"/>
    </location>
</feature>
<dbReference type="GO" id="GO:0016491">
    <property type="term" value="F:oxidoreductase activity"/>
    <property type="evidence" value="ECO:0007669"/>
    <property type="project" value="TreeGrafter"/>
</dbReference>
<dbReference type="PANTHER" id="PTHR42923">
    <property type="entry name" value="PROTOPORPHYRINOGEN OXIDASE"/>
    <property type="match status" value="1"/>
</dbReference>
<sequence>MEDEKSGLNEMNSSEQKHEQQYEEASEKSVTRVAVVGTGLAGLSTAYLLDQDKQKRFSVTVFEKTNAFSLDAASITMLHGKTGVKERVDMPPRSFCTGYYSNLCRMYDYLGIQLQQISLIWIFAAATSDTSASDVTNSDGSDIMAGSYFIDGKGLHGILLLWRHLWSKGVRQIFETLYLVFCHVWFYACCLLVAPRAVAAKVPDGAESGPAGAGVCETFGAYLRRIRLSRWYVNRYLLPVVGNVCSCPHAEALDSPASDMTGFVRGSFRQKFYVNKDGINRVQAKLSEGFKDVRLQARVLKVQPVDGKVVIRWQECAEGDDGKGAIHEEVFDRVVLAMAPNVAASIFDPAQPVMGSIPTSSIVSSLLVPLSSEISLVQEENHVPEGQCTYRGGDTQTMVFRTNFSAEIVESEALHYLPSGVIIKTSPSDAGEKSMKTLYTARFPRTLRTVESRRITDMITRESNHQTKSAPGGSSSGDSDSDSDSERWYSGRDNVWVVGSWCWDGLVLLEGCVVSATRVAKEFGVEIPW</sequence>
<dbReference type="Gene3D" id="3.50.50.60">
    <property type="entry name" value="FAD/NAD(P)-binding domain"/>
    <property type="match status" value="1"/>
</dbReference>
<organism evidence="2 3">
    <name type="scientific">Claviceps aff. purpurea</name>
    <dbReference type="NCBI Taxonomy" id="1967640"/>
    <lineage>
        <taxon>Eukaryota</taxon>
        <taxon>Fungi</taxon>
        <taxon>Dikarya</taxon>
        <taxon>Ascomycota</taxon>
        <taxon>Pezizomycotina</taxon>
        <taxon>Sordariomycetes</taxon>
        <taxon>Hypocreomycetidae</taxon>
        <taxon>Hypocreales</taxon>
        <taxon>Clavicipitaceae</taxon>
        <taxon>Claviceps</taxon>
    </lineage>
</organism>
<dbReference type="PANTHER" id="PTHR42923:SF42">
    <property type="entry name" value="AMINE OXIDASE DOMAIN-CONTAINING PROTEIN"/>
    <property type="match status" value="1"/>
</dbReference>
<proteinExistence type="predicted"/>
<dbReference type="Proteomes" id="UP000707071">
    <property type="component" value="Unassembled WGS sequence"/>
</dbReference>
<evidence type="ECO:0000313" key="2">
    <source>
        <dbReference type="EMBL" id="KAG6301819.1"/>
    </source>
</evidence>
<feature type="compositionally biased region" description="Basic and acidic residues" evidence="1">
    <location>
        <begin position="15"/>
        <end position="26"/>
    </location>
</feature>
<gene>
    <name evidence="2" type="ORF">E4U09_004476</name>
</gene>
<accession>A0A9P7QRZ9</accession>
<comment type="caution">
    <text evidence="2">The sequence shown here is derived from an EMBL/GenBank/DDBJ whole genome shotgun (WGS) entry which is preliminary data.</text>
</comment>
<name>A0A9P7QRZ9_9HYPO</name>
<evidence type="ECO:0000313" key="3">
    <source>
        <dbReference type="Proteomes" id="UP000707071"/>
    </source>
</evidence>
<reference evidence="2 3" key="1">
    <citation type="journal article" date="2020" name="bioRxiv">
        <title>Whole genome comparisons of ergot fungi reveals the divergence and evolution of species within the genus Claviceps are the result of varying mechanisms driving genome evolution and host range expansion.</title>
        <authorList>
            <person name="Wyka S.A."/>
            <person name="Mondo S.J."/>
            <person name="Liu M."/>
            <person name="Dettman J."/>
            <person name="Nalam V."/>
            <person name="Broders K.D."/>
        </authorList>
    </citation>
    <scope>NUCLEOTIDE SEQUENCE [LARGE SCALE GENOMIC DNA]</scope>
    <source>
        <strain evidence="2 3">Clav52</strain>
    </source>
</reference>
<dbReference type="Pfam" id="PF13450">
    <property type="entry name" value="NAD_binding_8"/>
    <property type="match status" value="1"/>
</dbReference>
<dbReference type="InterPro" id="IPR050464">
    <property type="entry name" value="Zeta_carotene_desat/Oxidored"/>
</dbReference>
<evidence type="ECO:0008006" key="4">
    <source>
        <dbReference type="Google" id="ProtNLM"/>
    </source>
</evidence>
<feature type="region of interest" description="Disordered" evidence="1">
    <location>
        <begin position="459"/>
        <end position="486"/>
    </location>
</feature>
<dbReference type="AlphaFoldDB" id="A0A9P7QRZ9"/>
<dbReference type="InterPro" id="IPR036188">
    <property type="entry name" value="FAD/NAD-bd_sf"/>
</dbReference>